<comment type="caution">
    <text evidence="3">The sequence shown here is derived from an EMBL/GenBank/DDBJ whole genome shotgun (WGS) entry which is preliminary data.</text>
</comment>
<feature type="transmembrane region" description="Helical" evidence="1">
    <location>
        <begin position="123"/>
        <end position="143"/>
    </location>
</feature>
<dbReference type="HOGENOM" id="CLU_112091_3_1_1"/>
<feature type="transmembrane region" description="Helical" evidence="1">
    <location>
        <begin position="12"/>
        <end position="32"/>
    </location>
</feature>
<dbReference type="eggNOG" id="ENOG502S8N7">
    <property type="taxonomic scope" value="Eukaryota"/>
</dbReference>
<keyword evidence="1" id="KW-0812">Transmembrane</keyword>
<dbReference type="OMA" id="WNDMVWG"/>
<protein>
    <recommendedName>
        <fullName evidence="2">DUF7704 domain-containing protein</fullName>
    </recommendedName>
</protein>
<keyword evidence="1" id="KW-1133">Transmembrane helix</keyword>
<dbReference type="OrthoDB" id="2937326at2759"/>
<dbReference type="Pfam" id="PF24803">
    <property type="entry name" value="DUF7704"/>
    <property type="match status" value="1"/>
</dbReference>
<proteinExistence type="predicted"/>
<sequence length="162" mass="17022">MVAHVMPTIPWIAFGILEPILCVGACFTILVDPHAGLRALGPSPEAYHPDEAPVAAIVSLANVSLLMAGAEFVCCYLSREVQVARAYICCLIVADLGHIFPAYKGVGPILFMNPAGWNAITALNIWGAVGVIGMRVAYLAGVFGEDNQSVGGKNGGDAKKRE</sequence>
<reference evidence="3 4" key="1">
    <citation type="journal article" date="2013" name="PLoS Genet.">
        <title>Genomic mechanisms accounting for the adaptation to parasitism in nematode-trapping fungi.</title>
        <authorList>
            <person name="Meerupati T."/>
            <person name="Andersson K.M."/>
            <person name="Friman E."/>
            <person name="Kumar D."/>
            <person name="Tunlid A."/>
            <person name="Ahren D."/>
        </authorList>
    </citation>
    <scope>NUCLEOTIDE SEQUENCE [LARGE SCALE GENOMIC DNA]</scope>
    <source>
        <strain evidence="3 4">CBS 200.50</strain>
    </source>
</reference>
<dbReference type="PANTHER" id="PTHR37019">
    <property type="entry name" value="CHROMOSOME 1, WHOLE GENOME SHOTGUN SEQUENCE"/>
    <property type="match status" value="1"/>
</dbReference>
<dbReference type="EMBL" id="AQGS01000263">
    <property type="protein sequence ID" value="EPS41043.1"/>
    <property type="molecule type" value="Genomic_DNA"/>
</dbReference>
<keyword evidence="1" id="KW-0472">Membrane</keyword>
<dbReference type="STRING" id="1284197.S8BNJ5"/>
<dbReference type="InterPro" id="IPR056121">
    <property type="entry name" value="DUF7704"/>
</dbReference>
<organism evidence="3 4">
    <name type="scientific">Dactylellina haptotyla (strain CBS 200.50)</name>
    <name type="common">Nematode-trapping fungus</name>
    <name type="synonym">Monacrosporium haptotylum</name>
    <dbReference type="NCBI Taxonomy" id="1284197"/>
    <lineage>
        <taxon>Eukaryota</taxon>
        <taxon>Fungi</taxon>
        <taxon>Dikarya</taxon>
        <taxon>Ascomycota</taxon>
        <taxon>Pezizomycotina</taxon>
        <taxon>Orbiliomycetes</taxon>
        <taxon>Orbiliales</taxon>
        <taxon>Orbiliaceae</taxon>
        <taxon>Dactylellina</taxon>
    </lineage>
</organism>
<accession>S8BNJ5</accession>
<keyword evidence="4" id="KW-1185">Reference proteome</keyword>
<reference evidence="4" key="2">
    <citation type="submission" date="2013-04" db="EMBL/GenBank/DDBJ databases">
        <title>Genomic mechanisms accounting for the adaptation to parasitism in nematode-trapping fungi.</title>
        <authorList>
            <person name="Ahren D.G."/>
        </authorList>
    </citation>
    <scope>NUCLEOTIDE SEQUENCE [LARGE SCALE GENOMIC DNA]</scope>
    <source>
        <strain evidence="4">CBS 200.50</strain>
    </source>
</reference>
<evidence type="ECO:0000256" key="1">
    <source>
        <dbReference type="SAM" id="Phobius"/>
    </source>
</evidence>
<evidence type="ECO:0000313" key="4">
    <source>
        <dbReference type="Proteomes" id="UP000015100"/>
    </source>
</evidence>
<name>S8BNJ5_DACHA</name>
<feature type="transmembrane region" description="Helical" evidence="1">
    <location>
        <begin position="52"/>
        <end position="77"/>
    </location>
</feature>
<feature type="transmembrane region" description="Helical" evidence="1">
    <location>
        <begin position="84"/>
        <end position="103"/>
    </location>
</feature>
<dbReference type="PANTHER" id="PTHR37019:SF2">
    <property type="entry name" value="EXPERA DOMAIN-CONTAINING PROTEIN"/>
    <property type="match status" value="1"/>
</dbReference>
<gene>
    <name evidence="3" type="ORF">H072_5073</name>
</gene>
<feature type="domain" description="DUF7704" evidence="2">
    <location>
        <begin position="4"/>
        <end position="145"/>
    </location>
</feature>
<evidence type="ECO:0000259" key="2">
    <source>
        <dbReference type="Pfam" id="PF24803"/>
    </source>
</evidence>
<dbReference type="AlphaFoldDB" id="S8BNJ5"/>
<evidence type="ECO:0000313" key="3">
    <source>
        <dbReference type="EMBL" id="EPS41043.1"/>
    </source>
</evidence>
<dbReference type="Proteomes" id="UP000015100">
    <property type="component" value="Unassembled WGS sequence"/>
</dbReference>